<organism evidence="1 2">
    <name type="scientific">Plebeiibacterium marinum</name>
    <dbReference type="NCBI Taxonomy" id="2992111"/>
    <lineage>
        <taxon>Bacteria</taxon>
        <taxon>Pseudomonadati</taxon>
        <taxon>Bacteroidota</taxon>
        <taxon>Bacteroidia</taxon>
        <taxon>Marinilabiliales</taxon>
        <taxon>Marinilabiliaceae</taxon>
        <taxon>Plebeiibacterium</taxon>
    </lineage>
</organism>
<gene>
    <name evidence="1" type="ORF">OM074_18540</name>
</gene>
<protein>
    <submittedName>
        <fullName evidence="1">Uncharacterized protein</fullName>
    </submittedName>
</protein>
<sequence>MHKVTIWVDFENQVSVDDMSNKANIKLTIEGDSKKIDIVSQLDLKSGYEFEFDYYGEFCLSLESEELNYKENFVFADGLDDLEIVI</sequence>
<accession>A0AAE3MID0</accession>
<proteinExistence type="predicted"/>
<dbReference type="Proteomes" id="UP001207408">
    <property type="component" value="Unassembled WGS sequence"/>
</dbReference>
<comment type="caution">
    <text evidence="1">The sequence shown here is derived from an EMBL/GenBank/DDBJ whole genome shotgun (WGS) entry which is preliminary data.</text>
</comment>
<dbReference type="RefSeq" id="WP_301202069.1">
    <property type="nucleotide sequence ID" value="NZ_JAPDPI010000053.1"/>
</dbReference>
<evidence type="ECO:0000313" key="1">
    <source>
        <dbReference type="EMBL" id="MCW3807632.1"/>
    </source>
</evidence>
<dbReference type="AlphaFoldDB" id="A0AAE3MID0"/>
<reference evidence="1" key="1">
    <citation type="submission" date="2022-10" db="EMBL/GenBank/DDBJ databases">
        <authorList>
            <person name="Yu W.X."/>
        </authorList>
    </citation>
    <scope>NUCLEOTIDE SEQUENCE</scope>
    <source>
        <strain evidence="1">D04</strain>
    </source>
</reference>
<evidence type="ECO:0000313" key="2">
    <source>
        <dbReference type="Proteomes" id="UP001207408"/>
    </source>
</evidence>
<keyword evidence="2" id="KW-1185">Reference proteome</keyword>
<dbReference type="EMBL" id="JAPDPI010000053">
    <property type="protein sequence ID" value="MCW3807632.1"/>
    <property type="molecule type" value="Genomic_DNA"/>
</dbReference>
<name>A0AAE3MID0_9BACT</name>